<dbReference type="EMBL" id="AUWU02000001">
    <property type="protein sequence ID" value="KAH0577856.1"/>
    <property type="molecule type" value="Genomic_DNA"/>
</dbReference>
<dbReference type="VEuPathDB" id="GiardiaDB:SS50377_21210"/>
<organism evidence="1">
    <name type="scientific">Spironucleus salmonicida</name>
    <dbReference type="NCBI Taxonomy" id="348837"/>
    <lineage>
        <taxon>Eukaryota</taxon>
        <taxon>Metamonada</taxon>
        <taxon>Diplomonadida</taxon>
        <taxon>Hexamitidae</taxon>
        <taxon>Hexamitinae</taxon>
        <taxon>Spironucleus</taxon>
    </lineage>
</organism>
<dbReference type="Gene3D" id="1.10.238.10">
    <property type="entry name" value="EF-hand"/>
    <property type="match status" value="1"/>
</dbReference>
<dbReference type="EMBL" id="KI546130">
    <property type="protein sequence ID" value="EST43984.1"/>
    <property type="molecule type" value="Genomic_DNA"/>
</dbReference>
<dbReference type="AlphaFoldDB" id="V6LT65"/>
<reference evidence="2" key="2">
    <citation type="submission" date="2020-12" db="EMBL/GenBank/DDBJ databases">
        <title>New Spironucleus salmonicida genome in near-complete chromosomes.</title>
        <authorList>
            <person name="Xu F."/>
            <person name="Kurt Z."/>
            <person name="Jimenez-Gonzalez A."/>
            <person name="Astvaldsson A."/>
            <person name="Andersson J.O."/>
            <person name="Svard S.G."/>
        </authorList>
    </citation>
    <scope>NUCLEOTIDE SEQUENCE</scope>
    <source>
        <strain evidence="2">ATCC 50377</strain>
    </source>
</reference>
<evidence type="ECO:0008006" key="4">
    <source>
        <dbReference type="Google" id="ProtNLM"/>
    </source>
</evidence>
<evidence type="ECO:0000313" key="3">
    <source>
        <dbReference type="Proteomes" id="UP000018208"/>
    </source>
</evidence>
<gene>
    <name evidence="1" type="ORF">SS50377_16292</name>
    <name evidence="2" type="ORF">SS50377_21210</name>
</gene>
<dbReference type="Proteomes" id="UP000018208">
    <property type="component" value="Unassembled WGS sequence"/>
</dbReference>
<accession>V6LT65</accession>
<dbReference type="InterPro" id="IPR011992">
    <property type="entry name" value="EF-hand-dom_pair"/>
</dbReference>
<name>V6LT65_9EUKA</name>
<evidence type="ECO:0000313" key="1">
    <source>
        <dbReference type="EMBL" id="EST43984.1"/>
    </source>
</evidence>
<evidence type="ECO:0000313" key="2">
    <source>
        <dbReference type="EMBL" id="KAH0577856.1"/>
    </source>
</evidence>
<proteinExistence type="predicted"/>
<dbReference type="SUPFAM" id="SSF47473">
    <property type="entry name" value="EF-hand"/>
    <property type="match status" value="1"/>
</dbReference>
<reference evidence="1 2" key="1">
    <citation type="journal article" date="2014" name="PLoS Genet.">
        <title>The Genome of Spironucleus salmonicida Highlights a Fish Pathogen Adapted to Fluctuating Environments.</title>
        <authorList>
            <person name="Xu F."/>
            <person name="Jerlstrom-Hultqvist J."/>
            <person name="Einarsson E."/>
            <person name="Astvaldsson A."/>
            <person name="Svard S.G."/>
            <person name="Andersson J.O."/>
        </authorList>
    </citation>
    <scope>NUCLEOTIDE SEQUENCE</scope>
    <source>
        <strain evidence="2">ATCC 50377</strain>
    </source>
</reference>
<protein>
    <recommendedName>
        <fullName evidence="4">EF-hand domain-containing protein</fullName>
    </recommendedName>
</protein>
<sequence>MQSSSTIWQALHSPVQYNMFASFYDQICQQDGNLSCQRFQVVCRQFTTYSEEYLQQFFEFFDLYNKNSIDCQSFFIIIDLMVSVTLNTRLLFLFSHQAGLIPYLQEEQNSSYLSRQRLIDLAILQQVPSLTLLDNLQILKDQLIQTDIKMAFGFLFNCLQETDNLLEEKIQ</sequence>
<keyword evidence="3" id="KW-1185">Reference proteome</keyword>